<dbReference type="SUPFAM" id="SSF52058">
    <property type="entry name" value="L domain-like"/>
    <property type="match status" value="1"/>
</dbReference>
<dbReference type="InterPro" id="IPR032675">
    <property type="entry name" value="LRR_dom_sf"/>
</dbReference>
<accession>A0ABW7R0E7</accession>
<dbReference type="RefSeq" id="WP_397717314.1">
    <property type="nucleotide sequence ID" value="NZ_JBIRGN010000008.1"/>
</dbReference>
<feature type="compositionally biased region" description="Basic and acidic residues" evidence="1">
    <location>
        <begin position="7"/>
        <end position="16"/>
    </location>
</feature>
<comment type="caution">
    <text evidence="2">The sequence shown here is derived from an EMBL/GenBank/DDBJ whole genome shotgun (WGS) entry which is preliminary data.</text>
</comment>
<organism evidence="2 3">
    <name type="scientific">Streptomyces longisporoflavus</name>
    <dbReference type="NCBI Taxonomy" id="28044"/>
    <lineage>
        <taxon>Bacteria</taxon>
        <taxon>Bacillati</taxon>
        <taxon>Actinomycetota</taxon>
        <taxon>Actinomycetes</taxon>
        <taxon>Kitasatosporales</taxon>
        <taxon>Streptomycetaceae</taxon>
        <taxon>Streptomyces</taxon>
    </lineage>
</organism>
<proteinExistence type="predicted"/>
<name>A0ABW7R0E7_9ACTN</name>
<keyword evidence="3" id="KW-1185">Reference proteome</keyword>
<evidence type="ECO:0000256" key="1">
    <source>
        <dbReference type="SAM" id="MobiDB-lite"/>
    </source>
</evidence>
<gene>
    <name evidence="2" type="ORF">ACH4F9_37595</name>
</gene>
<protein>
    <submittedName>
        <fullName evidence="2">Leucine-rich repeat domain-containing protein</fullName>
    </submittedName>
</protein>
<reference evidence="2 3" key="1">
    <citation type="submission" date="2024-10" db="EMBL/GenBank/DDBJ databases">
        <title>The Natural Products Discovery Center: Release of the First 8490 Sequenced Strains for Exploring Actinobacteria Biosynthetic Diversity.</title>
        <authorList>
            <person name="Kalkreuter E."/>
            <person name="Kautsar S.A."/>
            <person name="Yang D."/>
            <person name="Bader C.D."/>
            <person name="Teijaro C.N."/>
            <person name="Fluegel L."/>
            <person name="Davis C.M."/>
            <person name="Simpson J.R."/>
            <person name="Lauterbach L."/>
            <person name="Steele A.D."/>
            <person name="Gui C."/>
            <person name="Meng S."/>
            <person name="Li G."/>
            <person name="Viehrig K."/>
            <person name="Ye F."/>
            <person name="Su P."/>
            <person name="Kiefer A.F."/>
            <person name="Nichols A."/>
            <person name="Cepeda A.J."/>
            <person name="Yan W."/>
            <person name="Fan B."/>
            <person name="Jiang Y."/>
            <person name="Adhikari A."/>
            <person name="Zheng C.-J."/>
            <person name="Schuster L."/>
            <person name="Cowan T.M."/>
            <person name="Smanski M.J."/>
            <person name="Chevrette M.G."/>
            <person name="De Carvalho L.P.S."/>
            <person name="Shen B."/>
        </authorList>
    </citation>
    <scope>NUCLEOTIDE SEQUENCE [LARGE SCALE GENOMIC DNA]</scope>
    <source>
        <strain evidence="2 3">NPDC017990</strain>
    </source>
</reference>
<evidence type="ECO:0000313" key="2">
    <source>
        <dbReference type="EMBL" id="MFH8550720.1"/>
    </source>
</evidence>
<sequence length="268" mass="29896">MTNPEEPTLHKNRWGDTSDPAPGGHGSYRDLCSCFSQAEPHPRARVGFHTEQQDISAPGWQHLLELVDEAADDGREEFSPLTELNAEERRQVVTLPSSISKLTAVKHLVLYGSNLVRIPPGIGAMCSLEKFSPYTSYRLQWFPYEITRCRKLTGSTVSTRALFGNYKLRPPFPRLQPPQYSVVADPAHLDPRRWGATAVHSCSVCDQPLTQQELHQVWISIRVATDVLPLLVNACSPECVDALPDGDEDYIATPHKGGNVHQPPPDWD</sequence>
<evidence type="ECO:0000313" key="3">
    <source>
        <dbReference type="Proteomes" id="UP001610818"/>
    </source>
</evidence>
<feature type="region of interest" description="Disordered" evidence="1">
    <location>
        <begin position="1"/>
        <end position="22"/>
    </location>
</feature>
<dbReference type="Gene3D" id="3.80.10.10">
    <property type="entry name" value="Ribonuclease Inhibitor"/>
    <property type="match status" value="1"/>
</dbReference>
<dbReference type="EMBL" id="JBIRGQ010000008">
    <property type="protein sequence ID" value="MFH8550720.1"/>
    <property type="molecule type" value="Genomic_DNA"/>
</dbReference>
<dbReference type="Proteomes" id="UP001610818">
    <property type="component" value="Unassembled WGS sequence"/>
</dbReference>